<evidence type="ECO:0000313" key="3">
    <source>
        <dbReference type="Proteomes" id="UP000016927"/>
    </source>
</evidence>
<dbReference type="OrthoDB" id="10480005at2759"/>
<gene>
    <name evidence="2" type="ORF">NBO_341g0001</name>
</gene>
<evidence type="ECO:0000313" key="2">
    <source>
        <dbReference type="EMBL" id="EOB12886.1"/>
    </source>
</evidence>
<feature type="transmembrane region" description="Helical" evidence="1">
    <location>
        <begin position="241"/>
        <end position="262"/>
    </location>
</feature>
<feature type="transmembrane region" description="Helical" evidence="1">
    <location>
        <begin position="98"/>
        <end position="117"/>
    </location>
</feature>
<reference evidence="2 3" key="1">
    <citation type="journal article" date="2013" name="BMC Genomics">
        <title>Comparative genomics of parasitic silkworm microsporidia reveal an association between genome expansion and host adaptation.</title>
        <authorList>
            <person name="Pan G."/>
            <person name="Xu J."/>
            <person name="Li T."/>
            <person name="Xia Q."/>
            <person name="Liu S.L."/>
            <person name="Zhang G."/>
            <person name="Li S."/>
            <person name="Li C."/>
            <person name="Liu H."/>
            <person name="Yang L."/>
            <person name="Liu T."/>
            <person name="Zhang X."/>
            <person name="Wu Z."/>
            <person name="Fan W."/>
            <person name="Dang X."/>
            <person name="Xiang H."/>
            <person name="Tao M."/>
            <person name="Li Y."/>
            <person name="Hu J."/>
            <person name="Li Z."/>
            <person name="Lin L."/>
            <person name="Luo J."/>
            <person name="Geng L."/>
            <person name="Wang L."/>
            <person name="Long M."/>
            <person name="Wan Y."/>
            <person name="He N."/>
            <person name="Zhang Z."/>
            <person name="Lu C."/>
            <person name="Keeling P.J."/>
            <person name="Wang J."/>
            <person name="Xiang Z."/>
            <person name="Zhou Z."/>
        </authorList>
    </citation>
    <scope>NUCLEOTIDE SEQUENCE [LARGE SCALE GENOMIC DNA]</scope>
    <source>
        <strain evidence="3">CQ1 / CVCC 102059</strain>
    </source>
</reference>
<organism evidence="2 3">
    <name type="scientific">Nosema bombycis (strain CQ1 / CVCC 102059)</name>
    <name type="common">Microsporidian parasite</name>
    <name type="synonym">Pebrine of silkworm</name>
    <dbReference type="NCBI Taxonomy" id="578461"/>
    <lineage>
        <taxon>Eukaryota</taxon>
        <taxon>Fungi</taxon>
        <taxon>Fungi incertae sedis</taxon>
        <taxon>Microsporidia</taxon>
        <taxon>Nosematidae</taxon>
        <taxon>Nosema</taxon>
    </lineage>
</organism>
<feature type="transmembrane region" description="Helical" evidence="1">
    <location>
        <begin position="213"/>
        <end position="235"/>
    </location>
</feature>
<dbReference type="AlphaFoldDB" id="R0KQ94"/>
<feature type="transmembrane region" description="Helical" evidence="1">
    <location>
        <begin position="153"/>
        <end position="172"/>
    </location>
</feature>
<dbReference type="Proteomes" id="UP000016927">
    <property type="component" value="Unassembled WGS sequence"/>
</dbReference>
<sequence length="277" mass="32863">MVFVFSVIFMLKQVAITFCYILNSRIMCENEDIMRLLRTKIFTLQCIDYINLCYIVEALYAKNIIQVAHYPYLMIYSWLMDLTLLYVNYAYASQQTQIYPAICVHGLFMVFETLWLFKNLNEKQEEYNLKYLRRFGASTEFNRAKKIREGLMLSLRFCLFSQYVTAVHYLLGVYVEDKIIICLMFIGQLHLGIINISYSIFKRIECKSARICQIVNLIVTFTIRIFQLIIVILTNDFLERINFYSIFIVEIITLVIMIYMSYTDYLNFGIGLVKDDD</sequence>
<protein>
    <submittedName>
        <fullName evidence="2">Uncharacterized protein</fullName>
    </submittedName>
</protein>
<evidence type="ECO:0000256" key="1">
    <source>
        <dbReference type="SAM" id="Phobius"/>
    </source>
</evidence>
<keyword evidence="1" id="KW-0812">Transmembrane</keyword>
<name>R0KQ94_NOSB1</name>
<proteinExistence type="predicted"/>
<feature type="transmembrane region" description="Helical" evidence="1">
    <location>
        <begin position="178"/>
        <end position="201"/>
    </location>
</feature>
<dbReference type="EMBL" id="KB909249">
    <property type="protein sequence ID" value="EOB12886.1"/>
    <property type="molecule type" value="Genomic_DNA"/>
</dbReference>
<keyword evidence="1" id="KW-0472">Membrane</keyword>
<dbReference type="HOGENOM" id="CLU_1005085_0_0_1"/>
<keyword evidence="1" id="KW-1133">Transmembrane helix</keyword>
<dbReference type="VEuPathDB" id="MicrosporidiaDB:NBO_341g0001"/>
<keyword evidence="3" id="KW-1185">Reference proteome</keyword>
<accession>R0KQ94</accession>